<gene>
    <name evidence="3" type="ORF">DFR34_11030</name>
</gene>
<dbReference type="AlphaFoldDB" id="A0A318KZM2"/>
<dbReference type="PROSITE" id="PS51371">
    <property type="entry name" value="CBS"/>
    <property type="match status" value="1"/>
</dbReference>
<dbReference type="InterPro" id="IPR046342">
    <property type="entry name" value="CBS_dom_sf"/>
</dbReference>
<dbReference type="InterPro" id="IPR000644">
    <property type="entry name" value="CBS_dom"/>
</dbReference>
<sequence>MDALFHPLPTSQLPVNTDLLHLDERPARPVTYDSPALEVMTDLRVLDPVSIAEDATLDAAHTLMVSRAIRLLFVTDGDHHLTGVITATDVLGERPMQCIHQDGKRHTEILVRDVMTPRTQLDTLQLKDVSHAKVGQLIATMKQLGRQHTLVVEHNAHTGHHELCGLFSTSHIARRLGVSLNFIRVPQTFSEIQHTLTHPA</sequence>
<dbReference type="EMBL" id="QJKI01000010">
    <property type="protein sequence ID" value="PXX78713.1"/>
    <property type="molecule type" value="Genomic_DNA"/>
</dbReference>
<dbReference type="SUPFAM" id="SSF54631">
    <property type="entry name" value="CBS-domain pair"/>
    <property type="match status" value="1"/>
</dbReference>
<evidence type="ECO:0000313" key="3">
    <source>
        <dbReference type="EMBL" id="PXX78713.1"/>
    </source>
</evidence>
<evidence type="ECO:0000313" key="4">
    <source>
        <dbReference type="Proteomes" id="UP000247555"/>
    </source>
</evidence>
<accession>A0A318KZM2</accession>
<dbReference type="Proteomes" id="UP000247555">
    <property type="component" value="Unassembled WGS sequence"/>
</dbReference>
<protein>
    <submittedName>
        <fullName evidence="3">CBS domain protein</fullName>
    </submittedName>
</protein>
<dbReference type="OrthoDB" id="5295117at2"/>
<comment type="caution">
    <text evidence="3">The sequence shown here is derived from an EMBL/GenBank/DDBJ whole genome shotgun (WGS) entry which is preliminary data.</text>
</comment>
<feature type="domain" description="CBS" evidence="2">
    <location>
        <begin position="40"/>
        <end position="103"/>
    </location>
</feature>
<reference evidence="3 4" key="1">
    <citation type="submission" date="2018-05" db="EMBL/GenBank/DDBJ databases">
        <title>Genomic Encyclopedia of Type Strains, Phase IV (KMG-IV): sequencing the most valuable type-strain genomes for metagenomic binning, comparative biology and taxonomic classification.</title>
        <authorList>
            <person name="Goeker M."/>
        </authorList>
    </citation>
    <scope>NUCLEOTIDE SEQUENCE [LARGE SCALE GENOMIC DNA]</scope>
    <source>
        <strain evidence="3 4">DSM 29661</strain>
    </source>
</reference>
<keyword evidence="1" id="KW-0129">CBS domain</keyword>
<keyword evidence="4" id="KW-1185">Reference proteome</keyword>
<dbReference type="Gene3D" id="3.10.580.10">
    <property type="entry name" value="CBS-domain"/>
    <property type="match status" value="1"/>
</dbReference>
<evidence type="ECO:0000259" key="2">
    <source>
        <dbReference type="PROSITE" id="PS51371"/>
    </source>
</evidence>
<dbReference type="Pfam" id="PF00571">
    <property type="entry name" value="CBS"/>
    <property type="match status" value="1"/>
</dbReference>
<proteinExistence type="predicted"/>
<name>A0A318KZM2_9NEIS</name>
<evidence type="ECO:0000256" key="1">
    <source>
        <dbReference type="PROSITE-ProRule" id="PRU00703"/>
    </source>
</evidence>
<organism evidence="3 4">
    <name type="scientific">Rivihabitans pingtungensis</name>
    <dbReference type="NCBI Taxonomy" id="1054498"/>
    <lineage>
        <taxon>Bacteria</taxon>
        <taxon>Pseudomonadati</taxon>
        <taxon>Pseudomonadota</taxon>
        <taxon>Betaproteobacteria</taxon>
        <taxon>Neisseriales</taxon>
        <taxon>Aquaspirillaceae</taxon>
        <taxon>Rivihabitans</taxon>
    </lineage>
</organism>
<dbReference type="RefSeq" id="WP_110390835.1">
    <property type="nucleotide sequence ID" value="NZ_DAIPEO010000117.1"/>
</dbReference>